<name>A0ABM9FSA7_9VIBR</name>
<evidence type="ECO:0000256" key="1">
    <source>
        <dbReference type="SAM" id="Phobius"/>
    </source>
</evidence>
<sequence length="137" mass="15575">MVICMKNIELYGLGKVNAEFQKRGAEIESKRSLGMTEEESTARALAWNAFIEDGIKVDTKLEQLRPAIERYYSIAVEAFREDNMSFQCSVSEFEKHFYDETYVIAKAVTNKGIQLAVRICQITFMAAVIYGVLTLLN</sequence>
<evidence type="ECO:0000313" key="3">
    <source>
        <dbReference type="Proteomes" id="UP001152658"/>
    </source>
</evidence>
<organism evidence="2 3">
    <name type="scientific">Vibrio aestuarianus</name>
    <dbReference type="NCBI Taxonomy" id="28171"/>
    <lineage>
        <taxon>Bacteria</taxon>
        <taxon>Pseudomonadati</taxon>
        <taxon>Pseudomonadota</taxon>
        <taxon>Gammaproteobacteria</taxon>
        <taxon>Vibrionales</taxon>
        <taxon>Vibrionaceae</taxon>
        <taxon>Vibrio</taxon>
    </lineage>
</organism>
<accession>A0ABM9FSA7</accession>
<proteinExistence type="predicted"/>
<keyword evidence="1" id="KW-0472">Membrane</keyword>
<keyword evidence="1" id="KW-0812">Transmembrane</keyword>
<evidence type="ECO:0000313" key="2">
    <source>
        <dbReference type="EMBL" id="CAH8237571.1"/>
    </source>
</evidence>
<comment type="caution">
    <text evidence="2">The sequence shown here is derived from an EMBL/GenBank/DDBJ whole genome shotgun (WGS) entry which is preliminary data.</text>
</comment>
<keyword evidence="3" id="KW-1185">Reference proteome</keyword>
<feature type="transmembrane region" description="Helical" evidence="1">
    <location>
        <begin position="115"/>
        <end position="136"/>
    </location>
</feature>
<dbReference type="EMBL" id="CALYLK010000136">
    <property type="protein sequence ID" value="CAH8237571.1"/>
    <property type="molecule type" value="Genomic_DNA"/>
</dbReference>
<keyword evidence="1" id="KW-1133">Transmembrane helix</keyword>
<dbReference type="Proteomes" id="UP001152658">
    <property type="component" value="Unassembled WGS sequence"/>
</dbReference>
<gene>
    <name evidence="2" type="ORF">VAE063_950549</name>
</gene>
<protein>
    <submittedName>
        <fullName evidence="2">Uncharacterized protein</fullName>
    </submittedName>
</protein>
<reference evidence="2" key="1">
    <citation type="submission" date="2022-06" db="EMBL/GenBank/DDBJ databases">
        <authorList>
            <person name="Goudenege D."/>
            <person name="Le Roux F."/>
        </authorList>
    </citation>
    <scope>NUCLEOTIDE SEQUENCE</scope>
    <source>
        <strain evidence="2">12-063</strain>
    </source>
</reference>